<feature type="region of interest" description="Disordered" evidence="1">
    <location>
        <begin position="105"/>
        <end position="137"/>
    </location>
</feature>
<feature type="compositionally biased region" description="Basic and acidic residues" evidence="1">
    <location>
        <begin position="116"/>
        <end position="137"/>
    </location>
</feature>
<gene>
    <name evidence="3" type="ORF">B0H66DRAFT_272666</name>
</gene>
<keyword evidence="2" id="KW-0472">Membrane</keyword>
<name>A0AAE0HZR3_9PEZI</name>
<protein>
    <submittedName>
        <fullName evidence="3">Uncharacterized protein</fullName>
    </submittedName>
</protein>
<evidence type="ECO:0000256" key="2">
    <source>
        <dbReference type="SAM" id="Phobius"/>
    </source>
</evidence>
<accession>A0AAE0HZR3</accession>
<evidence type="ECO:0000256" key="1">
    <source>
        <dbReference type="SAM" id="MobiDB-lite"/>
    </source>
</evidence>
<evidence type="ECO:0000313" key="4">
    <source>
        <dbReference type="Proteomes" id="UP001283341"/>
    </source>
</evidence>
<reference evidence="3" key="2">
    <citation type="submission" date="2023-06" db="EMBL/GenBank/DDBJ databases">
        <authorList>
            <consortium name="Lawrence Berkeley National Laboratory"/>
            <person name="Haridas S."/>
            <person name="Hensen N."/>
            <person name="Bonometti L."/>
            <person name="Westerberg I."/>
            <person name="Brannstrom I.O."/>
            <person name="Guillou S."/>
            <person name="Cros-Aarteil S."/>
            <person name="Calhoun S."/>
            <person name="Kuo A."/>
            <person name="Mondo S."/>
            <person name="Pangilinan J."/>
            <person name="Riley R."/>
            <person name="Labutti K."/>
            <person name="Andreopoulos B."/>
            <person name="Lipzen A."/>
            <person name="Chen C."/>
            <person name="Yanf M."/>
            <person name="Daum C."/>
            <person name="Ng V."/>
            <person name="Clum A."/>
            <person name="Steindorff A."/>
            <person name="Ohm R."/>
            <person name="Martin F."/>
            <person name="Silar P."/>
            <person name="Natvig D."/>
            <person name="Lalanne C."/>
            <person name="Gautier V."/>
            <person name="Ament-Velasquez S.L."/>
            <person name="Kruys A."/>
            <person name="Hutchinson M.I."/>
            <person name="Powell A.J."/>
            <person name="Barry K."/>
            <person name="Miller A.N."/>
            <person name="Grigoriev I.V."/>
            <person name="Debuchy R."/>
            <person name="Gladieux P."/>
            <person name="Thoren M.H."/>
            <person name="Johannesson H."/>
        </authorList>
    </citation>
    <scope>NUCLEOTIDE SEQUENCE</scope>
    <source>
        <strain evidence="3">CBS 118394</strain>
    </source>
</reference>
<comment type="caution">
    <text evidence="3">The sequence shown here is derived from an EMBL/GenBank/DDBJ whole genome shotgun (WGS) entry which is preliminary data.</text>
</comment>
<keyword evidence="2" id="KW-1133">Transmembrane helix</keyword>
<reference evidence="3" key="1">
    <citation type="journal article" date="2023" name="Mol. Phylogenet. Evol.">
        <title>Genome-scale phylogeny and comparative genomics of the fungal order Sordariales.</title>
        <authorList>
            <person name="Hensen N."/>
            <person name="Bonometti L."/>
            <person name="Westerberg I."/>
            <person name="Brannstrom I.O."/>
            <person name="Guillou S."/>
            <person name="Cros-Aarteil S."/>
            <person name="Calhoun S."/>
            <person name="Haridas S."/>
            <person name="Kuo A."/>
            <person name="Mondo S."/>
            <person name="Pangilinan J."/>
            <person name="Riley R."/>
            <person name="LaButti K."/>
            <person name="Andreopoulos B."/>
            <person name="Lipzen A."/>
            <person name="Chen C."/>
            <person name="Yan M."/>
            <person name="Daum C."/>
            <person name="Ng V."/>
            <person name="Clum A."/>
            <person name="Steindorff A."/>
            <person name="Ohm R.A."/>
            <person name="Martin F."/>
            <person name="Silar P."/>
            <person name="Natvig D.O."/>
            <person name="Lalanne C."/>
            <person name="Gautier V."/>
            <person name="Ament-Velasquez S.L."/>
            <person name="Kruys A."/>
            <person name="Hutchinson M.I."/>
            <person name="Powell A.J."/>
            <person name="Barry K."/>
            <person name="Miller A.N."/>
            <person name="Grigoriev I.V."/>
            <person name="Debuchy R."/>
            <person name="Gladieux P."/>
            <person name="Hiltunen Thoren M."/>
            <person name="Johannesson H."/>
        </authorList>
    </citation>
    <scope>NUCLEOTIDE SEQUENCE</scope>
    <source>
        <strain evidence="3">CBS 118394</strain>
    </source>
</reference>
<dbReference type="AlphaFoldDB" id="A0AAE0HZR3"/>
<feature type="compositionally biased region" description="Gly residues" evidence="1">
    <location>
        <begin position="43"/>
        <end position="52"/>
    </location>
</feature>
<feature type="compositionally biased region" description="Polar residues" evidence="1">
    <location>
        <begin position="1"/>
        <end position="10"/>
    </location>
</feature>
<feature type="transmembrane region" description="Helical" evidence="2">
    <location>
        <begin position="78"/>
        <end position="95"/>
    </location>
</feature>
<proteinExistence type="predicted"/>
<keyword evidence="4" id="KW-1185">Reference proteome</keyword>
<dbReference type="EMBL" id="JAUEDM010000005">
    <property type="protein sequence ID" value="KAK3315862.1"/>
    <property type="molecule type" value="Genomic_DNA"/>
</dbReference>
<keyword evidence="2" id="KW-0812">Transmembrane</keyword>
<evidence type="ECO:0000313" key="3">
    <source>
        <dbReference type="EMBL" id="KAK3315862.1"/>
    </source>
</evidence>
<feature type="region of interest" description="Disordered" evidence="1">
    <location>
        <begin position="1"/>
        <end position="75"/>
    </location>
</feature>
<sequence>MSAITRSSVTMLRRAPATLRPAVSQITTRQFASGGAPPTGPPGSQGGAGGGARKPKDMNDNGTAKVYEKDGTNPNKNLIYVGIAGLAVAGMYGFFMGNPTKVMQKAEDADMGPQSDKARRYGDDKRDKSQTITHTER</sequence>
<dbReference type="Proteomes" id="UP001283341">
    <property type="component" value="Unassembled WGS sequence"/>
</dbReference>
<organism evidence="3 4">
    <name type="scientific">Apodospora peruviana</name>
    <dbReference type="NCBI Taxonomy" id="516989"/>
    <lineage>
        <taxon>Eukaryota</taxon>
        <taxon>Fungi</taxon>
        <taxon>Dikarya</taxon>
        <taxon>Ascomycota</taxon>
        <taxon>Pezizomycotina</taxon>
        <taxon>Sordariomycetes</taxon>
        <taxon>Sordariomycetidae</taxon>
        <taxon>Sordariales</taxon>
        <taxon>Lasiosphaeriaceae</taxon>
        <taxon>Apodospora</taxon>
    </lineage>
</organism>